<sequence length="106" mass="12008">MFGSERNLNSSFCPCRNRKTKAKSPTGQTPLVEIPEEEKWRLIQESGLLERFNDADKSPSTSSSTPTPPLTTDSEEHDGPSPLFEEIFNALMIIMPHTFFLIMMDM</sequence>
<name>A0A8I3ADX0_9AGAM</name>
<feature type="region of interest" description="Disordered" evidence="1">
    <location>
        <begin position="51"/>
        <end position="82"/>
    </location>
</feature>
<feature type="region of interest" description="Disordered" evidence="1">
    <location>
        <begin position="1"/>
        <end position="31"/>
    </location>
</feature>
<accession>A0A8I3ADX0</accession>
<dbReference type="EMBL" id="JAGFBS010000006">
    <property type="protein sequence ID" value="KAG6378816.1"/>
    <property type="molecule type" value="Genomic_DNA"/>
</dbReference>
<evidence type="ECO:0000313" key="3">
    <source>
        <dbReference type="Proteomes" id="UP000683000"/>
    </source>
</evidence>
<organism evidence="2 3">
    <name type="scientific">Boletus reticuloceps</name>
    <dbReference type="NCBI Taxonomy" id="495285"/>
    <lineage>
        <taxon>Eukaryota</taxon>
        <taxon>Fungi</taxon>
        <taxon>Dikarya</taxon>
        <taxon>Basidiomycota</taxon>
        <taxon>Agaricomycotina</taxon>
        <taxon>Agaricomycetes</taxon>
        <taxon>Agaricomycetidae</taxon>
        <taxon>Boletales</taxon>
        <taxon>Boletineae</taxon>
        <taxon>Boletaceae</taxon>
        <taxon>Boletoideae</taxon>
        <taxon>Boletus</taxon>
    </lineage>
</organism>
<dbReference type="Proteomes" id="UP000683000">
    <property type="component" value="Unassembled WGS sequence"/>
</dbReference>
<dbReference type="AlphaFoldDB" id="A0A8I3ADX0"/>
<gene>
    <name evidence="2" type="ORF">JVT61DRAFT_13095</name>
</gene>
<evidence type="ECO:0000313" key="2">
    <source>
        <dbReference type="EMBL" id="KAG6378816.1"/>
    </source>
</evidence>
<feature type="compositionally biased region" description="Polar residues" evidence="1">
    <location>
        <begin position="1"/>
        <end position="12"/>
    </location>
</feature>
<keyword evidence="3" id="KW-1185">Reference proteome</keyword>
<dbReference type="OrthoDB" id="5597489at2759"/>
<evidence type="ECO:0000256" key="1">
    <source>
        <dbReference type="SAM" id="MobiDB-lite"/>
    </source>
</evidence>
<proteinExistence type="predicted"/>
<protein>
    <submittedName>
        <fullName evidence="2">Uncharacterized protein</fullName>
    </submittedName>
</protein>
<comment type="caution">
    <text evidence="2">The sequence shown here is derived from an EMBL/GenBank/DDBJ whole genome shotgun (WGS) entry which is preliminary data.</text>
</comment>
<reference evidence="2" key="1">
    <citation type="submission" date="2021-03" db="EMBL/GenBank/DDBJ databases">
        <title>Evolutionary innovations through gain and loss of genes in the ectomycorrhizal Boletales.</title>
        <authorList>
            <person name="Wu G."/>
            <person name="Miyauchi S."/>
            <person name="Morin E."/>
            <person name="Yang Z.-L."/>
            <person name="Xu J."/>
            <person name="Martin F.M."/>
        </authorList>
    </citation>
    <scope>NUCLEOTIDE SEQUENCE</scope>
    <source>
        <strain evidence="2">BR01</strain>
    </source>
</reference>